<dbReference type="EMBL" id="CP002930">
    <property type="protein sequence ID" value="AFY02523.1"/>
    <property type="molecule type" value="Genomic_DNA"/>
</dbReference>
<evidence type="ECO:0000313" key="2">
    <source>
        <dbReference type="Proteomes" id="UP000010074"/>
    </source>
</evidence>
<evidence type="ECO:0000313" key="1">
    <source>
        <dbReference type="EMBL" id="AFY02523.1"/>
    </source>
</evidence>
<dbReference type="AlphaFoldDB" id="K7YXY1"/>
<dbReference type="STRING" id="1069642.Bdt_2843"/>
<organism evidence="1 2">
    <name type="scientific">Bdellovibrio bacteriovorus str. Tiberius</name>
    <dbReference type="NCBI Taxonomy" id="1069642"/>
    <lineage>
        <taxon>Bacteria</taxon>
        <taxon>Pseudomonadati</taxon>
        <taxon>Bdellovibrionota</taxon>
        <taxon>Bdellovibrionia</taxon>
        <taxon>Bdellovibrionales</taxon>
        <taxon>Pseudobdellovibrionaceae</taxon>
        <taxon>Bdellovibrio</taxon>
    </lineage>
</organism>
<dbReference type="HOGENOM" id="CLU_3372295_0_0_7"/>
<dbReference type="KEGG" id="bbat:Bdt_2843"/>
<name>K7YXY1_BDEBC</name>
<reference evidence="1 2" key="1">
    <citation type="journal article" date="2012" name="BMC Genomics">
        <title>Genome analysis of a simultaneously predatory and prey-independent, novel Bdellovibrio bacteriovorus from the River Tiber, supports in silico predictions of both ancient and recent lateral gene transfer from diverse bacteria.</title>
        <authorList>
            <person name="Hobley L."/>
            <person name="Lerner T.R."/>
            <person name="Williams L.E."/>
            <person name="Lambert C."/>
            <person name="Till R."/>
            <person name="Milner D.S."/>
            <person name="Basford S.M."/>
            <person name="Capeness M.J."/>
            <person name="Fenton A.K."/>
            <person name="Atterbury R.J."/>
            <person name="Harris M.A."/>
            <person name="Sockett R.E."/>
        </authorList>
    </citation>
    <scope>NUCLEOTIDE SEQUENCE [LARGE SCALE GENOMIC DNA]</scope>
    <source>
        <strain evidence="1 2">Tiberius</strain>
    </source>
</reference>
<gene>
    <name evidence="1" type="ORF">Bdt_2843</name>
</gene>
<proteinExistence type="predicted"/>
<dbReference type="Proteomes" id="UP000010074">
    <property type="component" value="Chromosome"/>
</dbReference>
<accession>K7YXY1</accession>
<sequence length="34" mass="3569">MDESVVGNSGISIYLFSGNGYGTRGYHQSASAKD</sequence>
<protein>
    <submittedName>
        <fullName evidence="1">Uncharacterized protein</fullName>
    </submittedName>
</protein>